<dbReference type="GO" id="GO:0051287">
    <property type="term" value="F:NAD binding"/>
    <property type="evidence" value="ECO:0007669"/>
    <property type="project" value="InterPro"/>
</dbReference>
<sequence>MAMLGVMTVITRNAERSDLPLVSIPICFPAMVPMFASRLDAFDSLARVIMHDDLETDENVLASRMAGASVVISTGIHFSHDLMDRVSSTVRCITFGGTGVASFVDLAQTRRLGISVCNAVHYGDNAVAEHAIALMFELTHRVGALNARMRPDHWPISDIDELTHRTLGLIGFGGIGRRVAQMARGLGMPVIVWSRHPDETALAELGASAASSIDDVFARADVVSLHLALNEATEGMIGDDQLNLLRPGAMLINTARAELIAPGALERRLSKGDITAGVDVFAPEPLPPDAPLRSFDNVVMTPHVAWKTPEAFAGIVEQNVRAAVAFLRGESYNVVV</sequence>
<feature type="domain" description="D-isomer specific 2-hydroxyacid dehydrogenase NAD-binding" evidence="6">
    <location>
        <begin position="132"/>
        <end position="305"/>
    </location>
</feature>
<evidence type="ECO:0000256" key="1">
    <source>
        <dbReference type="ARBA" id="ARBA00005854"/>
    </source>
</evidence>
<dbReference type="AlphaFoldDB" id="A0A2N5JBY6"/>
<name>A0A2N5JBY6_9BIFI</name>
<dbReference type="SUPFAM" id="SSF52283">
    <property type="entry name" value="Formate/glycerate dehydrogenase catalytic domain-like"/>
    <property type="match status" value="1"/>
</dbReference>
<dbReference type="InterPro" id="IPR006139">
    <property type="entry name" value="D-isomer_2_OHA_DH_cat_dom"/>
</dbReference>
<dbReference type="Proteomes" id="UP000235050">
    <property type="component" value="Unassembled WGS sequence"/>
</dbReference>
<keyword evidence="3" id="KW-0520">NAD</keyword>
<dbReference type="InterPro" id="IPR050418">
    <property type="entry name" value="D-iso_2-hydroxyacid_DH_PdxB"/>
</dbReference>
<dbReference type="Pfam" id="PF00389">
    <property type="entry name" value="2-Hacid_dh"/>
    <property type="match status" value="1"/>
</dbReference>
<feature type="domain" description="D-isomer specific 2-hydroxyacid dehydrogenase catalytic" evidence="5">
    <location>
        <begin position="43"/>
        <end position="334"/>
    </location>
</feature>
<keyword evidence="2 4" id="KW-0560">Oxidoreductase</keyword>
<dbReference type="GO" id="GO:0016616">
    <property type="term" value="F:oxidoreductase activity, acting on the CH-OH group of donors, NAD or NADP as acceptor"/>
    <property type="evidence" value="ECO:0007669"/>
    <property type="project" value="InterPro"/>
</dbReference>
<dbReference type="InterPro" id="IPR006140">
    <property type="entry name" value="D-isomer_DH_NAD-bd"/>
</dbReference>
<dbReference type="Gene3D" id="3.40.50.720">
    <property type="entry name" value="NAD(P)-binding Rossmann-like Domain"/>
    <property type="match status" value="2"/>
</dbReference>
<reference evidence="7 8" key="1">
    <citation type="submission" date="2017-07" db="EMBL/GenBank/DDBJ databases">
        <title>Bifidobacterium novel species.</title>
        <authorList>
            <person name="Lugli G.A."/>
            <person name="Milani C."/>
            <person name="Duranti S."/>
            <person name="Mangifesta M."/>
        </authorList>
    </citation>
    <scope>NUCLEOTIDE SEQUENCE [LARGE SCALE GENOMIC DNA]</scope>
    <source>
        <strain evidence="8">Uis1B</strain>
    </source>
</reference>
<evidence type="ECO:0000313" key="8">
    <source>
        <dbReference type="Proteomes" id="UP000235050"/>
    </source>
</evidence>
<evidence type="ECO:0000313" key="7">
    <source>
        <dbReference type="EMBL" id="PLS31726.1"/>
    </source>
</evidence>
<evidence type="ECO:0000259" key="5">
    <source>
        <dbReference type="Pfam" id="PF00389"/>
    </source>
</evidence>
<protein>
    <submittedName>
        <fullName evidence="7">2-hydroxyacid dehydrogenase</fullName>
    </submittedName>
</protein>
<proteinExistence type="inferred from homology"/>
<dbReference type="EMBL" id="NMWU01000006">
    <property type="protein sequence ID" value="PLS31726.1"/>
    <property type="molecule type" value="Genomic_DNA"/>
</dbReference>
<dbReference type="PANTHER" id="PTHR43761">
    <property type="entry name" value="D-ISOMER SPECIFIC 2-HYDROXYACID DEHYDROGENASE FAMILY PROTEIN (AFU_ORTHOLOGUE AFUA_1G13630)"/>
    <property type="match status" value="1"/>
</dbReference>
<evidence type="ECO:0000256" key="4">
    <source>
        <dbReference type="RuleBase" id="RU003719"/>
    </source>
</evidence>
<keyword evidence="8" id="KW-1185">Reference proteome</keyword>
<dbReference type="InterPro" id="IPR036291">
    <property type="entry name" value="NAD(P)-bd_dom_sf"/>
</dbReference>
<evidence type="ECO:0000259" key="6">
    <source>
        <dbReference type="Pfam" id="PF02826"/>
    </source>
</evidence>
<dbReference type="PANTHER" id="PTHR43761:SF1">
    <property type="entry name" value="D-ISOMER SPECIFIC 2-HYDROXYACID DEHYDROGENASE CATALYTIC DOMAIN-CONTAINING PROTEIN-RELATED"/>
    <property type="match status" value="1"/>
</dbReference>
<organism evidence="7 8">
    <name type="scientific">Bifidobacterium margollesii</name>
    <dbReference type="NCBI Taxonomy" id="2020964"/>
    <lineage>
        <taxon>Bacteria</taxon>
        <taxon>Bacillati</taxon>
        <taxon>Actinomycetota</taxon>
        <taxon>Actinomycetes</taxon>
        <taxon>Bifidobacteriales</taxon>
        <taxon>Bifidobacteriaceae</taxon>
        <taxon>Bifidobacterium</taxon>
    </lineage>
</organism>
<dbReference type="Pfam" id="PF02826">
    <property type="entry name" value="2-Hacid_dh_C"/>
    <property type="match status" value="1"/>
</dbReference>
<evidence type="ECO:0000256" key="3">
    <source>
        <dbReference type="ARBA" id="ARBA00023027"/>
    </source>
</evidence>
<dbReference type="SUPFAM" id="SSF51735">
    <property type="entry name" value="NAD(P)-binding Rossmann-fold domains"/>
    <property type="match status" value="1"/>
</dbReference>
<evidence type="ECO:0000256" key="2">
    <source>
        <dbReference type="ARBA" id="ARBA00023002"/>
    </source>
</evidence>
<comment type="similarity">
    <text evidence="1 4">Belongs to the D-isomer specific 2-hydroxyacid dehydrogenase family.</text>
</comment>
<comment type="caution">
    <text evidence="7">The sequence shown here is derived from an EMBL/GenBank/DDBJ whole genome shotgun (WGS) entry which is preliminary data.</text>
</comment>
<gene>
    <name evidence="7" type="ORF">Uis1B_0433</name>
</gene>
<accession>A0A2N5JBY6</accession>